<gene>
    <name evidence="10" type="ORF">OFUS_LOCUS3013</name>
</gene>
<dbReference type="GO" id="GO:0016051">
    <property type="term" value="P:carbohydrate biosynthetic process"/>
    <property type="evidence" value="ECO:0007669"/>
    <property type="project" value="InterPro"/>
</dbReference>
<keyword evidence="7 9" id="KW-0472">Membrane</keyword>
<keyword evidence="11" id="KW-1185">Reference proteome</keyword>
<comment type="caution">
    <text evidence="10">The sequence shown here is derived from an EMBL/GenBank/DDBJ whole genome shotgun (WGS) entry which is preliminary data.</text>
</comment>
<dbReference type="EMBL" id="CAIIXF020000001">
    <property type="protein sequence ID" value="CAH1775753.1"/>
    <property type="molecule type" value="Genomic_DNA"/>
</dbReference>
<evidence type="ECO:0000256" key="3">
    <source>
        <dbReference type="ARBA" id="ARBA00022679"/>
    </source>
</evidence>
<protein>
    <recommendedName>
        <fullName evidence="9">Carbohydrate sulfotransferase</fullName>
        <ecNumber evidence="9">2.8.2.-</ecNumber>
    </recommendedName>
</protein>
<evidence type="ECO:0000256" key="9">
    <source>
        <dbReference type="RuleBase" id="RU364020"/>
    </source>
</evidence>
<organism evidence="10 11">
    <name type="scientific">Owenia fusiformis</name>
    <name type="common">Polychaete worm</name>
    <dbReference type="NCBI Taxonomy" id="6347"/>
    <lineage>
        <taxon>Eukaryota</taxon>
        <taxon>Metazoa</taxon>
        <taxon>Spiralia</taxon>
        <taxon>Lophotrochozoa</taxon>
        <taxon>Annelida</taxon>
        <taxon>Polychaeta</taxon>
        <taxon>Sedentaria</taxon>
        <taxon>Canalipalpata</taxon>
        <taxon>Sabellida</taxon>
        <taxon>Oweniida</taxon>
        <taxon>Oweniidae</taxon>
        <taxon>Owenia</taxon>
    </lineage>
</organism>
<keyword evidence="4 9" id="KW-0812">Transmembrane</keyword>
<dbReference type="EC" id="2.8.2.-" evidence="9"/>
<feature type="transmembrane region" description="Helical" evidence="9">
    <location>
        <begin position="20"/>
        <end position="38"/>
    </location>
</feature>
<keyword evidence="6 9" id="KW-0333">Golgi apparatus</keyword>
<sequence>MALLDKIKGSMKNTFTINIMFWLLLIWISWNSFFYFTIMGRSFSNYCIANNSEDDIQLKKLSTLNISKMTFNKLSSTTQEKHTTLNFNSQINRNLEVGTDQMQQRRDRIRSICAKLPARSYIGSNVYIDREHKLLYCYTPKVASTTWRLILTANHYNVNTSDVTEDMTGPVWGKWYAGKILGSFTMTGKTYDEMRTMQKDLFKFMFVRDPIERLPSAWRSKIIEQNTDHYRRNYGSKMIEKYRENPNPIDIIQGYATFEEFVKYVTDDHNKGDEHWEAYSDLCNPCLINYDVIGDYKTLYDDAKLTFQLANLTRFDFPVKNSETSANIKGYYTNLTSATIEKIYDKYALDYEMFGFEKWLSH</sequence>
<dbReference type="PANTHER" id="PTHR12137">
    <property type="entry name" value="CARBOHYDRATE SULFOTRANSFERASE"/>
    <property type="match status" value="1"/>
</dbReference>
<evidence type="ECO:0000256" key="2">
    <source>
        <dbReference type="ARBA" id="ARBA00006339"/>
    </source>
</evidence>
<dbReference type="Pfam" id="PF03567">
    <property type="entry name" value="Sulfotransfer_2"/>
    <property type="match status" value="1"/>
</dbReference>
<keyword evidence="9" id="KW-0119">Carbohydrate metabolism</keyword>
<dbReference type="Proteomes" id="UP000749559">
    <property type="component" value="Unassembled WGS sequence"/>
</dbReference>
<evidence type="ECO:0000256" key="6">
    <source>
        <dbReference type="ARBA" id="ARBA00023034"/>
    </source>
</evidence>
<evidence type="ECO:0000256" key="4">
    <source>
        <dbReference type="ARBA" id="ARBA00022692"/>
    </source>
</evidence>
<proteinExistence type="inferred from homology"/>
<name>A0A8J1XQQ2_OWEFU</name>
<accession>A0A8J1XQQ2</accession>
<evidence type="ECO:0000256" key="8">
    <source>
        <dbReference type="ARBA" id="ARBA00023180"/>
    </source>
</evidence>
<evidence type="ECO:0000256" key="7">
    <source>
        <dbReference type="ARBA" id="ARBA00023136"/>
    </source>
</evidence>
<reference evidence="10" key="1">
    <citation type="submission" date="2022-03" db="EMBL/GenBank/DDBJ databases">
        <authorList>
            <person name="Martin C."/>
        </authorList>
    </citation>
    <scope>NUCLEOTIDE SEQUENCE</scope>
</reference>
<dbReference type="InterPro" id="IPR018011">
    <property type="entry name" value="Carb_sulfotrans_8-10"/>
</dbReference>
<dbReference type="AlphaFoldDB" id="A0A8J1XQQ2"/>
<keyword evidence="3 9" id="KW-0808">Transferase</keyword>
<keyword evidence="9" id="KW-0735">Signal-anchor</keyword>
<dbReference type="GO" id="GO:0008146">
    <property type="term" value="F:sulfotransferase activity"/>
    <property type="evidence" value="ECO:0007669"/>
    <property type="project" value="InterPro"/>
</dbReference>
<evidence type="ECO:0000313" key="10">
    <source>
        <dbReference type="EMBL" id="CAH1775753.1"/>
    </source>
</evidence>
<evidence type="ECO:0000313" key="11">
    <source>
        <dbReference type="Proteomes" id="UP000749559"/>
    </source>
</evidence>
<dbReference type="PANTHER" id="PTHR12137:SF54">
    <property type="entry name" value="CARBOHYDRATE SULFOTRANSFERASE"/>
    <property type="match status" value="1"/>
</dbReference>
<keyword evidence="5 9" id="KW-1133">Transmembrane helix</keyword>
<dbReference type="GO" id="GO:0000139">
    <property type="term" value="C:Golgi membrane"/>
    <property type="evidence" value="ECO:0007669"/>
    <property type="project" value="UniProtKB-SubCell"/>
</dbReference>
<comment type="subcellular location">
    <subcellularLocation>
        <location evidence="1 9">Golgi apparatus membrane</location>
        <topology evidence="1 9">Single-pass type II membrane protein</topology>
    </subcellularLocation>
</comment>
<comment type="similarity">
    <text evidence="2 9">Belongs to the sulfotransferase 2 family.</text>
</comment>
<dbReference type="OrthoDB" id="2019940at2759"/>
<dbReference type="InterPro" id="IPR005331">
    <property type="entry name" value="Sulfotransferase"/>
</dbReference>
<keyword evidence="8 9" id="KW-0325">Glycoprotein</keyword>
<evidence type="ECO:0000256" key="5">
    <source>
        <dbReference type="ARBA" id="ARBA00022989"/>
    </source>
</evidence>
<evidence type="ECO:0000256" key="1">
    <source>
        <dbReference type="ARBA" id="ARBA00004323"/>
    </source>
</evidence>